<accession>U5CKG7</accession>
<dbReference type="AlphaFoldDB" id="U5CKG7"/>
<protein>
    <submittedName>
        <fullName evidence="1">Uncharacterized protein</fullName>
    </submittedName>
</protein>
<gene>
    <name evidence="1" type="ORF">AMTR_s04916p00003880</name>
</gene>
<dbReference type="Proteomes" id="UP000017836">
    <property type="component" value="Unassembled WGS sequence"/>
</dbReference>
<organism evidence="1 2">
    <name type="scientific">Amborella trichopoda</name>
    <dbReference type="NCBI Taxonomy" id="13333"/>
    <lineage>
        <taxon>Eukaryota</taxon>
        <taxon>Viridiplantae</taxon>
        <taxon>Streptophyta</taxon>
        <taxon>Embryophyta</taxon>
        <taxon>Tracheophyta</taxon>
        <taxon>Spermatophyta</taxon>
        <taxon>Magnoliopsida</taxon>
        <taxon>Amborellales</taxon>
        <taxon>Amborellaceae</taxon>
        <taxon>Amborella</taxon>
    </lineage>
</organism>
<reference evidence="2" key="1">
    <citation type="journal article" date="2013" name="Science">
        <title>The Amborella genome and the evolution of flowering plants.</title>
        <authorList>
            <consortium name="Amborella Genome Project"/>
        </authorList>
    </citation>
    <scope>NUCLEOTIDE SEQUENCE [LARGE SCALE GENOMIC DNA]</scope>
</reference>
<dbReference type="EMBL" id="KI397775">
    <property type="protein sequence ID" value="ERM93405.1"/>
    <property type="molecule type" value="Genomic_DNA"/>
</dbReference>
<evidence type="ECO:0000313" key="2">
    <source>
        <dbReference type="Proteomes" id="UP000017836"/>
    </source>
</evidence>
<dbReference type="Gramene" id="ERM93405">
    <property type="protein sequence ID" value="ERM93405"/>
    <property type="gene ID" value="AMTR_s04916p00003880"/>
</dbReference>
<dbReference type="HOGENOM" id="CLU_2963946_0_0_1"/>
<keyword evidence="2" id="KW-1185">Reference proteome</keyword>
<proteinExistence type="predicted"/>
<sequence length="59" mass="6560">MNRMVRSLDSKERSKIVLRGGERKGRCPPLRAPIADRSMGYKLELIGPHLAGKEVEAAN</sequence>
<name>U5CKG7_AMBTC</name>
<evidence type="ECO:0000313" key="1">
    <source>
        <dbReference type="EMBL" id="ERM93405.1"/>
    </source>
</evidence>